<dbReference type="AlphaFoldDB" id="A0A396RUL9"/>
<accession>A0A396RUL9</accession>
<dbReference type="SUPFAM" id="SSF88659">
    <property type="entry name" value="Sigma3 and sigma4 domains of RNA polymerase sigma factors"/>
    <property type="match status" value="1"/>
</dbReference>
<dbReference type="PANTHER" id="PTHR43133:SF63">
    <property type="entry name" value="RNA POLYMERASE SIGMA FACTOR FECI-RELATED"/>
    <property type="match status" value="1"/>
</dbReference>
<sequence>MSADGLEAVFLAQRDVLLRFLRARGGGEAAEDLLQELWVRIHEAGARGLGGPVAQPLSYLYRMADNLMRDRYRSERQATLRDKSWTEDHSGAMPGVSDAPSGERVLIARERLARAVAAIDALGPRAAAIFRRHRIDGVTQRAIAGEMGVSVSTVESDLRTAYRALADLQEREDEA</sequence>
<evidence type="ECO:0000313" key="9">
    <source>
        <dbReference type="Proteomes" id="UP000266693"/>
    </source>
</evidence>
<keyword evidence="9" id="KW-1185">Reference proteome</keyword>
<dbReference type="InterPro" id="IPR014284">
    <property type="entry name" value="RNA_pol_sigma-70_dom"/>
</dbReference>
<dbReference type="GO" id="GO:0016987">
    <property type="term" value="F:sigma factor activity"/>
    <property type="evidence" value="ECO:0007669"/>
    <property type="project" value="UniProtKB-KW"/>
</dbReference>
<evidence type="ECO:0000259" key="7">
    <source>
        <dbReference type="Pfam" id="PF08281"/>
    </source>
</evidence>
<evidence type="ECO:0000256" key="5">
    <source>
        <dbReference type="SAM" id="MobiDB-lite"/>
    </source>
</evidence>
<dbReference type="RefSeq" id="WP_118863323.1">
    <property type="nucleotide sequence ID" value="NZ_QWLV01000002.1"/>
</dbReference>
<comment type="similarity">
    <text evidence="1">Belongs to the sigma-70 factor family. ECF subfamily.</text>
</comment>
<dbReference type="NCBIfam" id="TIGR02937">
    <property type="entry name" value="sigma70-ECF"/>
    <property type="match status" value="1"/>
</dbReference>
<name>A0A396RUL9_9SPHN</name>
<dbReference type="InterPro" id="IPR039425">
    <property type="entry name" value="RNA_pol_sigma-70-like"/>
</dbReference>
<comment type="caution">
    <text evidence="8">The sequence shown here is derived from an EMBL/GenBank/DDBJ whole genome shotgun (WGS) entry which is preliminary data.</text>
</comment>
<dbReference type="OrthoDB" id="7447094at2"/>
<feature type="compositionally biased region" description="Basic and acidic residues" evidence="5">
    <location>
        <begin position="80"/>
        <end position="90"/>
    </location>
</feature>
<keyword evidence="2" id="KW-0805">Transcription regulation</keyword>
<dbReference type="GO" id="GO:0003677">
    <property type="term" value="F:DNA binding"/>
    <property type="evidence" value="ECO:0007669"/>
    <property type="project" value="InterPro"/>
</dbReference>
<reference evidence="8 9" key="1">
    <citation type="submission" date="2018-08" db="EMBL/GenBank/DDBJ databases">
        <title>The multiple taxonomic identification of Sphingomonas gilva.</title>
        <authorList>
            <person name="Zhu D."/>
            <person name="Zheng S."/>
        </authorList>
    </citation>
    <scope>NUCLEOTIDE SEQUENCE [LARGE SCALE GENOMIC DNA]</scope>
    <source>
        <strain evidence="8 9">ZDH117</strain>
    </source>
</reference>
<protein>
    <submittedName>
        <fullName evidence="8">RNA polymerase sigma factor</fullName>
    </submittedName>
</protein>
<feature type="domain" description="RNA polymerase sigma-70 region 2" evidence="6">
    <location>
        <begin position="17"/>
        <end position="76"/>
    </location>
</feature>
<evidence type="ECO:0000256" key="3">
    <source>
        <dbReference type="ARBA" id="ARBA00023082"/>
    </source>
</evidence>
<evidence type="ECO:0000256" key="2">
    <source>
        <dbReference type="ARBA" id="ARBA00023015"/>
    </source>
</evidence>
<keyword evidence="3" id="KW-0731">Sigma factor</keyword>
<evidence type="ECO:0000256" key="4">
    <source>
        <dbReference type="ARBA" id="ARBA00023163"/>
    </source>
</evidence>
<feature type="region of interest" description="Disordered" evidence="5">
    <location>
        <begin position="80"/>
        <end position="99"/>
    </location>
</feature>
<feature type="domain" description="RNA polymerase sigma factor 70 region 4 type 2" evidence="7">
    <location>
        <begin position="116"/>
        <end position="165"/>
    </location>
</feature>
<dbReference type="Proteomes" id="UP000266693">
    <property type="component" value="Unassembled WGS sequence"/>
</dbReference>
<dbReference type="InterPro" id="IPR013325">
    <property type="entry name" value="RNA_pol_sigma_r2"/>
</dbReference>
<dbReference type="Pfam" id="PF04542">
    <property type="entry name" value="Sigma70_r2"/>
    <property type="match status" value="1"/>
</dbReference>
<dbReference type="InterPro" id="IPR013324">
    <property type="entry name" value="RNA_pol_sigma_r3/r4-like"/>
</dbReference>
<dbReference type="EMBL" id="QWLV01000002">
    <property type="protein sequence ID" value="RHW18133.1"/>
    <property type="molecule type" value="Genomic_DNA"/>
</dbReference>
<evidence type="ECO:0000256" key="1">
    <source>
        <dbReference type="ARBA" id="ARBA00010641"/>
    </source>
</evidence>
<dbReference type="InterPro" id="IPR013249">
    <property type="entry name" value="RNA_pol_sigma70_r4_t2"/>
</dbReference>
<dbReference type="GO" id="GO:0006352">
    <property type="term" value="P:DNA-templated transcription initiation"/>
    <property type="evidence" value="ECO:0007669"/>
    <property type="project" value="InterPro"/>
</dbReference>
<dbReference type="PANTHER" id="PTHR43133">
    <property type="entry name" value="RNA POLYMERASE ECF-TYPE SIGMA FACTO"/>
    <property type="match status" value="1"/>
</dbReference>
<dbReference type="InterPro" id="IPR007627">
    <property type="entry name" value="RNA_pol_sigma70_r2"/>
</dbReference>
<dbReference type="Gene3D" id="1.10.1740.10">
    <property type="match status" value="1"/>
</dbReference>
<dbReference type="Gene3D" id="1.10.10.10">
    <property type="entry name" value="Winged helix-like DNA-binding domain superfamily/Winged helix DNA-binding domain"/>
    <property type="match status" value="1"/>
</dbReference>
<proteinExistence type="inferred from homology"/>
<dbReference type="SUPFAM" id="SSF88946">
    <property type="entry name" value="Sigma2 domain of RNA polymerase sigma factors"/>
    <property type="match status" value="1"/>
</dbReference>
<gene>
    <name evidence="8" type="ORF">D1610_06515</name>
</gene>
<evidence type="ECO:0000313" key="8">
    <source>
        <dbReference type="EMBL" id="RHW18133.1"/>
    </source>
</evidence>
<evidence type="ECO:0000259" key="6">
    <source>
        <dbReference type="Pfam" id="PF04542"/>
    </source>
</evidence>
<keyword evidence="4" id="KW-0804">Transcription</keyword>
<dbReference type="Pfam" id="PF08281">
    <property type="entry name" value="Sigma70_r4_2"/>
    <property type="match status" value="1"/>
</dbReference>
<organism evidence="8 9">
    <name type="scientific">Sphingomonas gilva</name>
    <dbReference type="NCBI Taxonomy" id="2305907"/>
    <lineage>
        <taxon>Bacteria</taxon>
        <taxon>Pseudomonadati</taxon>
        <taxon>Pseudomonadota</taxon>
        <taxon>Alphaproteobacteria</taxon>
        <taxon>Sphingomonadales</taxon>
        <taxon>Sphingomonadaceae</taxon>
        <taxon>Sphingomonas</taxon>
    </lineage>
</organism>
<dbReference type="InterPro" id="IPR036388">
    <property type="entry name" value="WH-like_DNA-bd_sf"/>
</dbReference>